<gene>
    <name evidence="1" type="ORF">MRB53_006808</name>
</gene>
<organism evidence="1 2">
    <name type="scientific">Persea americana</name>
    <name type="common">Avocado</name>
    <dbReference type="NCBI Taxonomy" id="3435"/>
    <lineage>
        <taxon>Eukaryota</taxon>
        <taxon>Viridiplantae</taxon>
        <taxon>Streptophyta</taxon>
        <taxon>Embryophyta</taxon>
        <taxon>Tracheophyta</taxon>
        <taxon>Spermatophyta</taxon>
        <taxon>Magnoliopsida</taxon>
        <taxon>Magnoliidae</taxon>
        <taxon>Laurales</taxon>
        <taxon>Lauraceae</taxon>
        <taxon>Persea</taxon>
    </lineage>
</organism>
<sequence length="583" mass="65672">MESSSSLISSLYVGDLHPSVGELELIECFSPFGYISSARVCRDRLTGASLRYAYVNFGSRPDALNALESLNHTMLKGKPMRIMWSQRDPHMREIGMANLFVKNLDLSVDSAMLHEAFAKFGSVLSCKVAEENGKRKGYGYVQFESEEAAQHAVESLHGSFIGDKKVYVTKFVKKSERQAAHEEPSFTNVYVNNLDYELTDDLLKEKFSTFGTVKNAAIMKDDHGQSRGFGFVCFESPEDAKKAVETMNGAQIGSKNIYAGRAQKKCERELTLRRQVEERRSQWMEKFQGSKVYVKNLDSFTDDHEVEKHFSTCGKVISVNVVRDNFTGLGKGYGFVCFSTPGDANKAVNDLNGSLFHGRQLCVTIAQRRENRRAKLKLQIAKDSVPFPTSTSSNVYSSYHIPHYYSPPTSAVSQIYQYQYEPFGESQMMILPPSHGQQGYETTLSQMVPSKQRQQTQMGDSVIGITSQYPQHVPLLPYVQPDLVYQLNTQAIVGQQVSSKQRHQRQMGNWTNGITSQYPQHAPLHPYMQHEPVPVNTHDIVGQQKLVSMDDQMIIQLQQPIFLGVRCIIASNVDFVLLLMAND</sequence>
<proteinExistence type="predicted"/>
<protein>
    <submittedName>
        <fullName evidence="1">Uncharacterized protein</fullName>
    </submittedName>
</protein>
<dbReference type="EMBL" id="CM056810">
    <property type="protein sequence ID" value="KAJ8645060.1"/>
    <property type="molecule type" value="Genomic_DNA"/>
</dbReference>
<comment type="caution">
    <text evidence="1">The sequence shown here is derived from an EMBL/GenBank/DDBJ whole genome shotgun (WGS) entry which is preliminary data.</text>
</comment>
<dbReference type="Proteomes" id="UP001234297">
    <property type="component" value="Chromosome 2"/>
</dbReference>
<reference evidence="1 2" key="1">
    <citation type="journal article" date="2022" name="Hortic Res">
        <title>A haplotype resolved chromosomal level avocado genome allows analysis of novel avocado genes.</title>
        <authorList>
            <person name="Nath O."/>
            <person name="Fletcher S.J."/>
            <person name="Hayward A."/>
            <person name="Shaw L.M."/>
            <person name="Masouleh A.K."/>
            <person name="Furtado A."/>
            <person name="Henry R.J."/>
            <person name="Mitter N."/>
        </authorList>
    </citation>
    <scope>NUCLEOTIDE SEQUENCE [LARGE SCALE GENOMIC DNA]</scope>
    <source>
        <strain evidence="2">cv. Hass</strain>
    </source>
</reference>
<accession>A0ACC2MHC3</accession>
<keyword evidence="2" id="KW-1185">Reference proteome</keyword>
<name>A0ACC2MHC3_PERAE</name>
<evidence type="ECO:0000313" key="1">
    <source>
        <dbReference type="EMBL" id="KAJ8645060.1"/>
    </source>
</evidence>
<evidence type="ECO:0000313" key="2">
    <source>
        <dbReference type="Proteomes" id="UP001234297"/>
    </source>
</evidence>